<organism evidence="2 3">
    <name type="scientific">Pseudoalteromonas aurantia</name>
    <dbReference type="NCBI Taxonomy" id="43654"/>
    <lineage>
        <taxon>Bacteria</taxon>
        <taxon>Pseudomonadati</taxon>
        <taxon>Pseudomonadota</taxon>
        <taxon>Gammaproteobacteria</taxon>
        <taxon>Alteromonadales</taxon>
        <taxon>Pseudoalteromonadaceae</taxon>
        <taxon>Pseudoalteromonas</taxon>
    </lineage>
</organism>
<dbReference type="Pfam" id="PF01381">
    <property type="entry name" value="HTH_3"/>
    <property type="match status" value="1"/>
</dbReference>
<dbReference type="PROSITE" id="PS50943">
    <property type="entry name" value="HTH_CROC1"/>
    <property type="match status" value="1"/>
</dbReference>
<keyword evidence="3" id="KW-1185">Reference proteome</keyword>
<comment type="caution">
    <text evidence="2">The sequence shown here is derived from an EMBL/GenBank/DDBJ whole genome shotgun (WGS) entry which is preliminary data.</text>
</comment>
<dbReference type="CDD" id="cd00093">
    <property type="entry name" value="HTH_XRE"/>
    <property type="match status" value="1"/>
</dbReference>
<reference evidence="3" key="1">
    <citation type="submission" date="2019-06" db="EMBL/GenBank/DDBJ databases">
        <title>Co-occurence of chitin degradation, pigmentation and bioactivity in marine Pseudoalteromonas.</title>
        <authorList>
            <person name="Sonnenschein E.C."/>
            <person name="Bech P.K."/>
        </authorList>
    </citation>
    <scope>NUCLEOTIDE SEQUENCE [LARGE SCALE GENOMIC DNA]</scope>
    <source>
        <strain evidence="3">S3895</strain>
    </source>
</reference>
<dbReference type="RefSeq" id="WP_138676406.1">
    <property type="nucleotide sequence ID" value="NZ_PNBW01000038.1"/>
</dbReference>
<sequence>MGPPNWLGRVKHLMREQGVKQIDLMGVFGVKSQSGVSHYFSGRKQASAEQLQELANLFSVDVSLLTTETKSQSSAYAIDANALTEAFQTLARIDDFTDDEIFAFFKVYERMSGARIAEAYDVITKLNRQREEELESKLFKLKKAQ</sequence>
<gene>
    <name evidence="2" type="ORF">CWC20_08300</name>
</gene>
<dbReference type="InterPro" id="IPR010982">
    <property type="entry name" value="Lambda_DNA-bd_dom_sf"/>
</dbReference>
<evidence type="ECO:0000259" key="1">
    <source>
        <dbReference type="PROSITE" id="PS50943"/>
    </source>
</evidence>
<evidence type="ECO:0000313" key="2">
    <source>
        <dbReference type="EMBL" id="TMO75312.1"/>
    </source>
</evidence>
<dbReference type="EMBL" id="PNBW01000038">
    <property type="protein sequence ID" value="TMO75312.1"/>
    <property type="molecule type" value="Genomic_DNA"/>
</dbReference>
<evidence type="ECO:0000313" key="3">
    <source>
        <dbReference type="Proteomes" id="UP000307164"/>
    </source>
</evidence>
<proteinExistence type="predicted"/>
<dbReference type="Gene3D" id="1.10.260.40">
    <property type="entry name" value="lambda repressor-like DNA-binding domains"/>
    <property type="match status" value="1"/>
</dbReference>
<dbReference type="SUPFAM" id="SSF47413">
    <property type="entry name" value="lambda repressor-like DNA-binding domains"/>
    <property type="match status" value="1"/>
</dbReference>
<feature type="domain" description="HTH cro/C1-type" evidence="1">
    <location>
        <begin position="10"/>
        <end position="65"/>
    </location>
</feature>
<dbReference type="InterPro" id="IPR001387">
    <property type="entry name" value="Cro/C1-type_HTH"/>
</dbReference>
<accession>A0ABY2VYS2</accession>
<name>A0ABY2VYS2_9GAMM</name>
<dbReference type="SMART" id="SM00530">
    <property type="entry name" value="HTH_XRE"/>
    <property type="match status" value="1"/>
</dbReference>
<dbReference type="Proteomes" id="UP000307164">
    <property type="component" value="Unassembled WGS sequence"/>
</dbReference>
<protein>
    <recommendedName>
        <fullName evidence="1">HTH cro/C1-type domain-containing protein</fullName>
    </recommendedName>
</protein>